<dbReference type="InterPro" id="IPR036388">
    <property type="entry name" value="WH-like_DNA-bd_sf"/>
</dbReference>
<organism evidence="2 3">
    <name type="scientific">Streptomyces lannensis</name>
    <dbReference type="NCBI Taxonomy" id="766498"/>
    <lineage>
        <taxon>Bacteria</taxon>
        <taxon>Bacillati</taxon>
        <taxon>Actinomycetota</taxon>
        <taxon>Actinomycetes</taxon>
        <taxon>Kitasatosporales</taxon>
        <taxon>Streptomycetaceae</taxon>
        <taxon>Streptomyces</taxon>
    </lineage>
</organism>
<dbReference type="EMBL" id="BAAAZA010000008">
    <property type="protein sequence ID" value="GAA3866162.1"/>
    <property type="molecule type" value="Genomic_DNA"/>
</dbReference>
<dbReference type="Gene3D" id="1.10.10.10">
    <property type="entry name" value="Winged helix-like DNA-binding domain superfamily/Winged helix DNA-binding domain"/>
    <property type="match status" value="1"/>
</dbReference>
<evidence type="ECO:0000259" key="1">
    <source>
        <dbReference type="PROSITE" id="PS50921"/>
    </source>
</evidence>
<feature type="domain" description="ANTAR" evidence="1">
    <location>
        <begin position="24"/>
        <end position="85"/>
    </location>
</feature>
<dbReference type="RefSeq" id="WP_331266255.1">
    <property type="nucleotide sequence ID" value="NZ_BAAAZA010000008.1"/>
</dbReference>
<protein>
    <recommendedName>
        <fullName evidence="1">ANTAR domain-containing protein</fullName>
    </recommendedName>
</protein>
<dbReference type="Pfam" id="PF03861">
    <property type="entry name" value="ANTAR"/>
    <property type="match status" value="1"/>
</dbReference>
<name>A0ABP7K5I4_9ACTN</name>
<dbReference type="Proteomes" id="UP001501563">
    <property type="component" value="Unassembled WGS sequence"/>
</dbReference>
<comment type="caution">
    <text evidence="2">The sequence shown here is derived from an EMBL/GenBank/DDBJ whole genome shotgun (WGS) entry which is preliminary data.</text>
</comment>
<proteinExistence type="predicted"/>
<keyword evidence="3" id="KW-1185">Reference proteome</keyword>
<sequence length="130" mass="14269">MAFFAVSRHRPLELLSVTDLAMEHERLQAENEQLQRALSSRAVIDQAIGALVVLGQLPPEEAWRALRDVSQRTNTKLRVVAEDVLKFAQGGTLPDAELNELRRALARYQSCSSAHRTPGITAADDGPPAT</sequence>
<evidence type="ECO:0000313" key="2">
    <source>
        <dbReference type="EMBL" id="GAA3866162.1"/>
    </source>
</evidence>
<evidence type="ECO:0000313" key="3">
    <source>
        <dbReference type="Proteomes" id="UP001501563"/>
    </source>
</evidence>
<gene>
    <name evidence="2" type="ORF">GCM10022207_33200</name>
</gene>
<reference evidence="3" key="1">
    <citation type="journal article" date="2019" name="Int. J. Syst. Evol. Microbiol.">
        <title>The Global Catalogue of Microorganisms (GCM) 10K type strain sequencing project: providing services to taxonomists for standard genome sequencing and annotation.</title>
        <authorList>
            <consortium name="The Broad Institute Genomics Platform"/>
            <consortium name="The Broad Institute Genome Sequencing Center for Infectious Disease"/>
            <person name="Wu L."/>
            <person name="Ma J."/>
        </authorList>
    </citation>
    <scope>NUCLEOTIDE SEQUENCE [LARGE SCALE GENOMIC DNA]</scope>
    <source>
        <strain evidence="3">JCM 16578</strain>
    </source>
</reference>
<dbReference type="InterPro" id="IPR005561">
    <property type="entry name" value="ANTAR"/>
</dbReference>
<accession>A0ABP7K5I4</accession>
<dbReference type="SUPFAM" id="SSF52172">
    <property type="entry name" value="CheY-like"/>
    <property type="match status" value="1"/>
</dbReference>
<dbReference type="InterPro" id="IPR011006">
    <property type="entry name" value="CheY-like_superfamily"/>
</dbReference>
<dbReference type="SMART" id="SM01012">
    <property type="entry name" value="ANTAR"/>
    <property type="match status" value="1"/>
</dbReference>
<dbReference type="PROSITE" id="PS50921">
    <property type="entry name" value="ANTAR"/>
    <property type="match status" value="1"/>
</dbReference>